<evidence type="ECO:0000313" key="5">
    <source>
        <dbReference type="EMBL" id="CAL5227717.1"/>
    </source>
</evidence>
<protein>
    <submittedName>
        <fullName evidence="5">G10729 protein</fullName>
    </submittedName>
</protein>
<evidence type="ECO:0000256" key="3">
    <source>
        <dbReference type="SAM" id="MobiDB-lite"/>
    </source>
</evidence>
<feature type="region of interest" description="Disordered" evidence="3">
    <location>
        <begin position="165"/>
        <end position="193"/>
    </location>
</feature>
<evidence type="ECO:0000313" key="6">
    <source>
        <dbReference type="Proteomes" id="UP001497392"/>
    </source>
</evidence>
<dbReference type="InterPro" id="IPR003729">
    <property type="entry name" value="Bi_nuclease_dom"/>
</dbReference>
<accession>A0ABP1G8S3</accession>
<comment type="caution">
    <text evidence="5">The sequence shown here is derived from an EMBL/GenBank/DDBJ whole genome shotgun (WGS) entry which is preliminary data.</text>
</comment>
<comment type="function">
    <text evidence="2">Bifunctional nuclease with both RNase and DNase activities. Involved in basal defense response. Participates in abscisic acid-derived callose deposition following infection by a necrotrophic pathogen.</text>
</comment>
<comment type="similarity">
    <text evidence="1">Belongs to the bifunctional nuclease family.</text>
</comment>
<dbReference type="PROSITE" id="PS51658">
    <property type="entry name" value="BFN"/>
    <property type="match status" value="1"/>
</dbReference>
<proteinExistence type="inferred from homology"/>
<reference evidence="5 6" key="1">
    <citation type="submission" date="2024-06" db="EMBL/GenBank/DDBJ databases">
        <authorList>
            <person name="Kraege A."/>
            <person name="Thomma B."/>
        </authorList>
    </citation>
    <scope>NUCLEOTIDE SEQUENCE [LARGE SCALE GENOMIC DNA]</scope>
</reference>
<evidence type="ECO:0000256" key="2">
    <source>
        <dbReference type="ARBA" id="ARBA00025428"/>
    </source>
</evidence>
<dbReference type="EMBL" id="CAXHTA020000017">
    <property type="protein sequence ID" value="CAL5227717.1"/>
    <property type="molecule type" value="Genomic_DNA"/>
</dbReference>
<keyword evidence="6" id="KW-1185">Reference proteome</keyword>
<feature type="compositionally biased region" description="Basic and acidic residues" evidence="3">
    <location>
        <begin position="165"/>
        <end position="176"/>
    </location>
</feature>
<name>A0ABP1G8S3_9CHLO</name>
<feature type="region of interest" description="Disordered" evidence="3">
    <location>
        <begin position="91"/>
        <end position="125"/>
    </location>
</feature>
<feature type="domain" description="BFN" evidence="4">
    <location>
        <begin position="1"/>
        <end position="91"/>
    </location>
</feature>
<dbReference type="Pfam" id="PF02577">
    <property type="entry name" value="BFN_dom"/>
    <property type="match status" value="1"/>
</dbReference>
<feature type="compositionally biased region" description="Polar residues" evidence="3">
    <location>
        <begin position="183"/>
        <end position="193"/>
    </location>
</feature>
<sequence length="193" mass="22286">MYTRPMALDLLWQVLQRGQEVSKRDWKVLRVAIVELRDQTYIGRLFFGDADSGAVVWDCDCRPSDGCWIALKSKCPIYVRKSVWNEHATRIERGPPEKQSAAAPAPEDLTGTGALTSIRGDEPEPLKRLKREMGVALHEEDYVAAARIRDHPFMRMHMRILEHRRNKREEAAKTMEQELEQMITEQSGTPERE</sequence>
<dbReference type="Proteomes" id="UP001497392">
    <property type="component" value="Unassembled WGS sequence"/>
</dbReference>
<dbReference type="SUPFAM" id="SSF103256">
    <property type="entry name" value="Hypothetical protein TM0160"/>
    <property type="match status" value="1"/>
</dbReference>
<dbReference type="PANTHER" id="PTHR15160">
    <property type="entry name" value="VON HIPPEL-LINDAU PROTEIN"/>
    <property type="match status" value="1"/>
</dbReference>
<evidence type="ECO:0000256" key="1">
    <source>
        <dbReference type="ARBA" id="ARBA00009095"/>
    </source>
</evidence>
<organism evidence="5 6">
    <name type="scientific">Coccomyxa viridis</name>
    <dbReference type="NCBI Taxonomy" id="1274662"/>
    <lineage>
        <taxon>Eukaryota</taxon>
        <taxon>Viridiplantae</taxon>
        <taxon>Chlorophyta</taxon>
        <taxon>core chlorophytes</taxon>
        <taxon>Trebouxiophyceae</taxon>
        <taxon>Trebouxiophyceae incertae sedis</taxon>
        <taxon>Coccomyxaceae</taxon>
        <taxon>Coccomyxa</taxon>
    </lineage>
</organism>
<dbReference type="PANTHER" id="PTHR15160:SF1">
    <property type="entry name" value="VON HIPPEL-LINDAU DISEASE TUMOR SUPPRESSOR"/>
    <property type="match status" value="1"/>
</dbReference>
<gene>
    <name evidence="5" type="primary">g10729</name>
    <name evidence="5" type="ORF">VP750_LOCUS9623</name>
</gene>
<dbReference type="InterPro" id="IPR036104">
    <property type="entry name" value="BFN_sf"/>
</dbReference>
<evidence type="ECO:0000259" key="4">
    <source>
        <dbReference type="PROSITE" id="PS51658"/>
    </source>
</evidence>
<dbReference type="Gene3D" id="3.10.690.10">
    <property type="entry name" value="Bifunctional nuclease domain"/>
    <property type="match status" value="1"/>
</dbReference>